<name>A0ABY6TS94_BIOOC</name>
<keyword evidence="2" id="KW-1185">Reference proteome</keyword>
<evidence type="ECO:0000313" key="2">
    <source>
        <dbReference type="Proteomes" id="UP000766486"/>
    </source>
</evidence>
<evidence type="ECO:0000313" key="1">
    <source>
        <dbReference type="EMBL" id="VUC20818.1"/>
    </source>
</evidence>
<protein>
    <submittedName>
        <fullName evidence="1">Uncharacterized protein</fullName>
    </submittedName>
</protein>
<accession>A0ABY6TS94</accession>
<dbReference type="Proteomes" id="UP000766486">
    <property type="component" value="Unassembled WGS sequence"/>
</dbReference>
<organism evidence="1 2">
    <name type="scientific">Bionectria ochroleuca</name>
    <name type="common">Gliocladium roseum</name>
    <dbReference type="NCBI Taxonomy" id="29856"/>
    <lineage>
        <taxon>Eukaryota</taxon>
        <taxon>Fungi</taxon>
        <taxon>Dikarya</taxon>
        <taxon>Ascomycota</taxon>
        <taxon>Pezizomycotina</taxon>
        <taxon>Sordariomycetes</taxon>
        <taxon>Hypocreomycetidae</taxon>
        <taxon>Hypocreales</taxon>
        <taxon>Bionectriaceae</taxon>
        <taxon>Clonostachys</taxon>
    </lineage>
</organism>
<dbReference type="EMBL" id="CABFNS010000283">
    <property type="protein sequence ID" value="VUC20818.1"/>
    <property type="molecule type" value="Genomic_DNA"/>
</dbReference>
<proteinExistence type="predicted"/>
<reference evidence="1 2" key="1">
    <citation type="submission" date="2019-06" db="EMBL/GenBank/DDBJ databases">
        <authorList>
            <person name="Broberg M."/>
        </authorList>
    </citation>
    <scope>NUCLEOTIDE SEQUENCE [LARGE SCALE GENOMIC DNA]</scope>
</reference>
<comment type="caution">
    <text evidence="1">The sequence shown here is derived from an EMBL/GenBank/DDBJ whole genome shotgun (WGS) entry which is preliminary data.</text>
</comment>
<gene>
    <name evidence="1" type="ORF">CLO192961_LOCUS34504</name>
</gene>
<sequence>MAENEDNGSPASKITLKQTGLPISSTAALEFEEFSFTGPNGSISSKHVQHEHVVAFGHYLLENYDAQVQDTLGMFLALYCGEDMPPEGERPFSIAGYITIWKTLADLDDGYDFWPCFGEDGCAPAEPPSFPGALLYLELDSSILSQNEGGGISNQLLLQLADKVFKDCEAISVLGDKLVIELPEVSHKDFVKCLKTLPRAIKNLPVGLEFHNGPLQNTPTRSSALKALPRSSQVAENQDYLMGCLRYQTVQINNI</sequence>